<evidence type="ECO:0000313" key="1">
    <source>
        <dbReference type="EMBL" id="OZI59585.1"/>
    </source>
</evidence>
<evidence type="ECO:0000313" key="2">
    <source>
        <dbReference type="Proteomes" id="UP000215767"/>
    </source>
</evidence>
<reference evidence="2" key="1">
    <citation type="submission" date="2017-05" db="EMBL/GenBank/DDBJ databases">
        <title>Complete and WGS of Bordetella genogroups.</title>
        <authorList>
            <person name="Spilker T."/>
            <person name="Lipuma J."/>
        </authorList>
    </citation>
    <scope>NUCLEOTIDE SEQUENCE [LARGE SCALE GENOMIC DNA]</scope>
    <source>
        <strain evidence="2">AU8856</strain>
    </source>
</reference>
<gene>
    <name evidence="1" type="ORF">CAL28_08660</name>
</gene>
<keyword evidence="2" id="KW-1185">Reference proteome</keyword>
<name>A0A261UDA4_9BORD</name>
<protein>
    <submittedName>
        <fullName evidence="1">Uncharacterized protein</fullName>
    </submittedName>
</protein>
<organism evidence="1 2">
    <name type="scientific">Bordetella genomosp. 11</name>
    <dbReference type="NCBI Taxonomy" id="1416808"/>
    <lineage>
        <taxon>Bacteria</taxon>
        <taxon>Pseudomonadati</taxon>
        <taxon>Pseudomonadota</taxon>
        <taxon>Betaproteobacteria</taxon>
        <taxon>Burkholderiales</taxon>
        <taxon>Alcaligenaceae</taxon>
        <taxon>Bordetella</taxon>
    </lineage>
</organism>
<dbReference type="AlphaFoldDB" id="A0A261UDA4"/>
<accession>A0A261UDA4</accession>
<proteinExistence type="predicted"/>
<dbReference type="Proteomes" id="UP000215767">
    <property type="component" value="Unassembled WGS sequence"/>
</dbReference>
<sequence length="60" mass="6525">MVRHGGSFYHFRTVEQAAGFLRALQDGKSVESCRRRWRPSLVQVAASVAAPGIAAQPGKD</sequence>
<comment type="caution">
    <text evidence="1">The sequence shown here is derived from an EMBL/GenBank/DDBJ whole genome shotgun (WGS) entry which is preliminary data.</text>
</comment>
<dbReference type="EMBL" id="NEVS01000004">
    <property type="protein sequence ID" value="OZI59585.1"/>
    <property type="molecule type" value="Genomic_DNA"/>
</dbReference>